<dbReference type="EC" id="4.1.2.25" evidence="6"/>
<keyword evidence="5 6" id="KW-0456">Lyase</keyword>
<comment type="function">
    <text evidence="6">Catalyzes the conversion of 7,8-dihydroneopterin to 6-hydroxymethyl-7,8-dihydropterin.</text>
</comment>
<dbReference type="InterPro" id="IPR043133">
    <property type="entry name" value="GTP-CH-I_C/QueF"/>
</dbReference>
<dbReference type="EMBL" id="BMXP01000002">
    <property type="protein sequence ID" value="GGW80486.1"/>
    <property type="molecule type" value="Genomic_DNA"/>
</dbReference>
<organism evidence="8 9">
    <name type="scientific">Alteromonas halophila</name>
    <dbReference type="NCBI Taxonomy" id="516698"/>
    <lineage>
        <taxon>Bacteria</taxon>
        <taxon>Pseudomonadati</taxon>
        <taxon>Pseudomonadota</taxon>
        <taxon>Gammaproteobacteria</taxon>
        <taxon>Alteromonadales</taxon>
        <taxon>Alteromonadaceae</taxon>
        <taxon>Alteromonas/Salinimonas group</taxon>
        <taxon>Alteromonas</taxon>
    </lineage>
</organism>
<evidence type="ECO:0000256" key="1">
    <source>
        <dbReference type="ARBA" id="ARBA00001353"/>
    </source>
</evidence>
<dbReference type="SMART" id="SM00905">
    <property type="entry name" value="FolB"/>
    <property type="match status" value="1"/>
</dbReference>
<protein>
    <recommendedName>
        <fullName evidence="6">7,8-dihydroneopterin aldolase</fullName>
        <ecNumber evidence="6">4.1.2.25</ecNumber>
    </recommendedName>
</protein>
<dbReference type="AlphaFoldDB" id="A0A918JKK1"/>
<dbReference type="SUPFAM" id="SSF55620">
    <property type="entry name" value="Tetrahydrobiopterin biosynthesis enzymes-like"/>
    <property type="match status" value="1"/>
</dbReference>
<reference evidence="8" key="2">
    <citation type="submission" date="2020-09" db="EMBL/GenBank/DDBJ databases">
        <authorList>
            <person name="Sun Q."/>
            <person name="Kim S."/>
        </authorList>
    </citation>
    <scope>NUCLEOTIDE SEQUENCE</scope>
    <source>
        <strain evidence="8">KCTC 22164</strain>
    </source>
</reference>
<dbReference type="GO" id="GO:0046654">
    <property type="term" value="P:tetrahydrofolate biosynthetic process"/>
    <property type="evidence" value="ECO:0007669"/>
    <property type="project" value="UniProtKB-UniRule"/>
</dbReference>
<comment type="caution">
    <text evidence="8">The sequence shown here is derived from an EMBL/GenBank/DDBJ whole genome shotgun (WGS) entry which is preliminary data.</text>
</comment>
<evidence type="ECO:0000256" key="3">
    <source>
        <dbReference type="ARBA" id="ARBA00005708"/>
    </source>
</evidence>
<keyword evidence="4 6" id="KW-0289">Folate biosynthesis</keyword>
<dbReference type="NCBIfam" id="TIGR00526">
    <property type="entry name" value="folB_dom"/>
    <property type="match status" value="1"/>
</dbReference>
<evidence type="ECO:0000259" key="7">
    <source>
        <dbReference type="SMART" id="SM00905"/>
    </source>
</evidence>
<keyword evidence="9" id="KW-1185">Reference proteome</keyword>
<dbReference type="PANTHER" id="PTHR42844">
    <property type="entry name" value="DIHYDRONEOPTERIN ALDOLASE 1-RELATED"/>
    <property type="match status" value="1"/>
</dbReference>
<comment type="catalytic activity">
    <reaction evidence="1 6">
        <text>7,8-dihydroneopterin = 6-hydroxymethyl-7,8-dihydropterin + glycolaldehyde</text>
        <dbReference type="Rhea" id="RHEA:10540"/>
        <dbReference type="ChEBI" id="CHEBI:17001"/>
        <dbReference type="ChEBI" id="CHEBI:17071"/>
        <dbReference type="ChEBI" id="CHEBI:44841"/>
        <dbReference type="EC" id="4.1.2.25"/>
    </reaction>
</comment>
<name>A0A918JKK1_9ALTE</name>
<comment type="similarity">
    <text evidence="3 6">Belongs to the DHNA family.</text>
</comment>
<dbReference type="GO" id="GO:0046656">
    <property type="term" value="P:folic acid biosynthetic process"/>
    <property type="evidence" value="ECO:0007669"/>
    <property type="project" value="UniProtKB-UniRule"/>
</dbReference>
<dbReference type="NCBIfam" id="TIGR00525">
    <property type="entry name" value="folB"/>
    <property type="match status" value="1"/>
</dbReference>
<dbReference type="GO" id="GO:0004150">
    <property type="term" value="F:dihydroneopterin aldolase activity"/>
    <property type="evidence" value="ECO:0007669"/>
    <property type="project" value="UniProtKB-UniRule"/>
</dbReference>
<proteinExistence type="inferred from homology"/>
<evidence type="ECO:0000256" key="2">
    <source>
        <dbReference type="ARBA" id="ARBA00005013"/>
    </source>
</evidence>
<reference evidence="8" key="1">
    <citation type="journal article" date="2014" name="Int. J. Syst. Evol. Microbiol.">
        <title>Complete genome sequence of Corynebacterium casei LMG S-19264T (=DSM 44701T), isolated from a smear-ripened cheese.</title>
        <authorList>
            <consortium name="US DOE Joint Genome Institute (JGI-PGF)"/>
            <person name="Walter F."/>
            <person name="Albersmeier A."/>
            <person name="Kalinowski J."/>
            <person name="Ruckert C."/>
        </authorList>
    </citation>
    <scope>NUCLEOTIDE SEQUENCE</scope>
    <source>
        <strain evidence="8">KCTC 22164</strain>
    </source>
</reference>
<evidence type="ECO:0000256" key="6">
    <source>
        <dbReference type="RuleBase" id="RU362079"/>
    </source>
</evidence>
<comment type="pathway">
    <text evidence="2 6">Cofactor biosynthesis; tetrahydrofolate biosynthesis; 2-amino-4-hydroxy-6-hydroxymethyl-7,8-dihydropteridine diphosphate from 7,8-dihydroneopterin triphosphate: step 3/4.</text>
</comment>
<feature type="domain" description="Dihydroneopterin aldolase/epimerase" evidence="7">
    <location>
        <begin position="4"/>
        <end position="114"/>
    </location>
</feature>
<dbReference type="Pfam" id="PF02152">
    <property type="entry name" value="FolB"/>
    <property type="match status" value="1"/>
</dbReference>
<gene>
    <name evidence="8" type="primary">folB</name>
    <name evidence="8" type="ORF">GCM10007391_11760</name>
</gene>
<evidence type="ECO:0000313" key="9">
    <source>
        <dbReference type="Proteomes" id="UP000631300"/>
    </source>
</evidence>
<evidence type="ECO:0000313" key="8">
    <source>
        <dbReference type="EMBL" id="GGW80486.1"/>
    </source>
</evidence>
<sequence>MEQIHITGLGVDTLIGVYDWERKRQTRLKLNLVLSVDLSDAMASDKVNDTIDYAAVAAHCQSFAGDSRFELLEAFGSALMTSLLDTFSVAEVALTVEKPGILPDAEMVAVSMARAAN</sequence>
<dbReference type="InterPro" id="IPR006156">
    <property type="entry name" value="Dihydroneopterin_aldolase"/>
</dbReference>
<dbReference type="GO" id="GO:0005737">
    <property type="term" value="C:cytoplasm"/>
    <property type="evidence" value="ECO:0007669"/>
    <property type="project" value="TreeGrafter"/>
</dbReference>
<evidence type="ECO:0000256" key="5">
    <source>
        <dbReference type="ARBA" id="ARBA00023239"/>
    </source>
</evidence>
<accession>A0A918JKK1</accession>
<dbReference type="Proteomes" id="UP000631300">
    <property type="component" value="Unassembled WGS sequence"/>
</dbReference>
<dbReference type="PANTHER" id="PTHR42844:SF1">
    <property type="entry name" value="DIHYDRONEOPTERIN ALDOLASE 1-RELATED"/>
    <property type="match status" value="1"/>
</dbReference>
<dbReference type="RefSeq" id="WP_189404316.1">
    <property type="nucleotide sequence ID" value="NZ_BMXP01000002.1"/>
</dbReference>
<dbReference type="Gene3D" id="3.30.1130.10">
    <property type="match status" value="1"/>
</dbReference>
<dbReference type="InterPro" id="IPR006157">
    <property type="entry name" value="FolB_dom"/>
</dbReference>
<evidence type="ECO:0000256" key="4">
    <source>
        <dbReference type="ARBA" id="ARBA00022909"/>
    </source>
</evidence>